<dbReference type="AlphaFoldDB" id="A0A5U7RRY4"/>
<dbReference type="EMBL" id="AAGSMQ010000037">
    <property type="protein sequence ID" value="EBR5103292.1"/>
    <property type="molecule type" value="Genomic_DNA"/>
</dbReference>
<organism evidence="2">
    <name type="scientific">Salmonella enterica</name>
    <name type="common">Salmonella choleraesuis</name>
    <dbReference type="NCBI Taxonomy" id="28901"/>
    <lineage>
        <taxon>Bacteria</taxon>
        <taxon>Pseudomonadati</taxon>
        <taxon>Pseudomonadota</taxon>
        <taxon>Gammaproteobacteria</taxon>
        <taxon>Enterobacterales</taxon>
        <taxon>Enterobacteriaceae</taxon>
        <taxon>Salmonella</taxon>
    </lineage>
</organism>
<reference evidence="2" key="1">
    <citation type="submission" date="2018-07" db="EMBL/GenBank/DDBJ databases">
        <authorList>
            <consortium name="PulseNet: The National Subtyping Network for Foodborne Disease Surveillance"/>
            <person name="Tarr C.L."/>
            <person name="Trees E."/>
            <person name="Katz L.S."/>
            <person name="Carleton-Romer H.A."/>
            <person name="Stroika S."/>
            <person name="Kucerova Z."/>
            <person name="Roache K.F."/>
            <person name="Sabol A.L."/>
            <person name="Besser J."/>
            <person name="Gerner-Smidt P."/>
        </authorList>
    </citation>
    <scope>NUCLEOTIDE SEQUENCE</scope>
    <source>
        <strain evidence="2">PNUSAS007347</strain>
    </source>
</reference>
<feature type="transmembrane region" description="Helical" evidence="1">
    <location>
        <begin position="46"/>
        <end position="65"/>
    </location>
</feature>
<protein>
    <submittedName>
        <fullName evidence="2">Uncharacterized protein</fullName>
    </submittedName>
</protein>
<evidence type="ECO:0000256" key="1">
    <source>
        <dbReference type="SAM" id="Phobius"/>
    </source>
</evidence>
<proteinExistence type="predicted"/>
<evidence type="ECO:0000313" key="2">
    <source>
        <dbReference type="EMBL" id="EBR5103292.1"/>
    </source>
</evidence>
<accession>A0A5U7RRY4</accession>
<keyword evidence="1" id="KW-0812">Transmembrane</keyword>
<keyword evidence="1" id="KW-0472">Membrane</keyword>
<name>A0A5U7RRY4_SALER</name>
<sequence length="119" mass="13870">MVGETKNSELLCALSKKKQVDQMETIFPGFMELIDNYTNLWSSKDWCSLIIIILFVYTAFINWFCKLKEIKSKKRRVRIITEKTKVLEKLVSGIDENTTRDELITIIAVIISEFPDECD</sequence>
<gene>
    <name evidence="2" type="ORF">B2O45_24600</name>
</gene>
<keyword evidence="1" id="KW-1133">Transmembrane helix</keyword>
<comment type="caution">
    <text evidence="2">The sequence shown here is derived from an EMBL/GenBank/DDBJ whole genome shotgun (WGS) entry which is preliminary data.</text>
</comment>